<dbReference type="PANTHER" id="PTHR12241:SF145">
    <property type="entry name" value="TUBULIN POLYGLUTAMYLASE TTLL5"/>
    <property type="match status" value="1"/>
</dbReference>
<evidence type="ECO:0000256" key="1">
    <source>
        <dbReference type="ARBA" id="ARBA00022598"/>
    </source>
</evidence>
<evidence type="ECO:0000256" key="5">
    <source>
        <dbReference type="ARBA" id="ARBA00049274"/>
    </source>
</evidence>
<keyword evidence="2" id="KW-0547">Nucleotide-binding</keyword>
<dbReference type="GO" id="GO:0016874">
    <property type="term" value="F:ligase activity"/>
    <property type="evidence" value="ECO:0007669"/>
    <property type="project" value="UniProtKB-KW"/>
</dbReference>
<organism evidence="6 7">
    <name type="scientific">Hexamita inflata</name>
    <dbReference type="NCBI Taxonomy" id="28002"/>
    <lineage>
        <taxon>Eukaryota</taxon>
        <taxon>Metamonada</taxon>
        <taxon>Diplomonadida</taxon>
        <taxon>Hexamitidae</taxon>
        <taxon>Hexamitinae</taxon>
        <taxon>Hexamita</taxon>
    </lineage>
</organism>
<proteinExistence type="predicted"/>
<keyword evidence="7" id="KW-1185">Reference proteome</keyword>
<evidence type="ECO:0000313" key="7">
    <source>
        <dbReference type="Proteomes" id="UP001642409"/>
    </source>
</evidence>
<dbReference type="Gene3D" id="3.30.470.20">
    <property type="entry name" value="ATP-grasp fold, B domain"/>
    <property type="match status" value="1"/>
</dbReference>
<dbReference type="EMBL" id="CAXDID020000036">
    <property type="protein sequence ID" value="CAL5997261.1"/>
    <property type="molecule type" value="Genomic_DNA"/>
</dbReference>
<dbReference type="SUPFAM" id="SSF56059">
    <property type="entry name" value="Glutathione synthetase ATP-binding domain-like"/>
    <property type="match status" value="1"/>
</dbReference>
<evidence type="ECO:0000256" key="3">
    <source>
        <dbReference type="ARBA" id="ARBA00022840"/>
    </source>
</evidence>
<sequence length="454" mass="53042">MLIHYVLSFKVLVQKSSVTNQQIYAFKESKQTYWVKVDEKPIVSTARHVDDVWKEVFEHAGWQFSGNTDIFIFKHHLLPGERQATKNFYAEMQPGQIISQIPSWIQFSKQNLVRHTRNYGNEYILPKSFLLPGESAELEAFMSQNPDKWMIAKASAGSLGKGIHLSNNFSDIDLDKRQVVQEYLSDPVLIRGFKFDLRIYLLITSIDPLIAYVYDDGYAKLASKPYFPPTVENKDMLDMHLTNRGFNEKNWVRKPCWLLKDQLAFISYKESLNYLFKNQYQFTTDAQLYLRNMSQQQFVDYFHSKLKNTMKELLRATYQGLVNEVTNGKFYARFGADVMLMKNGEFKVIEVNRRPYQARLCPIEFLTAPKLIQEELNIIGIPFQNVNIKYNSSTPVPTPKMSVDQMIQKATSQIADEKTRTEHFERIFPEKDNKLETVLNQFASNYVNRDKDEL</sequence>
<comment type="catalytic activity">
    <reaction evidence="5">
        <text>L-glutamyl-[protein] + L-glutamate + ATP = gamma-L-glutamyl-L-glutamyl-[protein] + ADP + phosphate + H(+)</text>
        <dbReference type="Rhea" id="RHEA:60144"/>
        <dbReference type="Rhea" id="RHEA-COMP:10208"/>
        <dbReference type="Rhea" id="RHEA-COMP:15517"/>
        <dbReference type="ChEBI" id="CHEBI:15378"/>
        <dbReference type="ChEBI" id="CHEBI:29973"/>
        <dbReference type="ChEBI" id="CHEBI:29985"/>
        <dbReference type="ChEBI" id="CHEBI:30616"/>
        <dbReference type="ChEBI" id="CHEBI:43474"/>
        <dbReference type="ChEBI" id="CHEBI:143622"/>
        <dbReference type="ChEBI" id="CHEBI:456216"/>
    </reaction>
    <physiologicalReaction direction="left-to-right" evidence="5">
        <dbReference type="Rhea" id="RHEA:60145"/>
    </physiologicalReaction>
</comment>
<name>A0ABP1HRV6_9EUKA</name>
<dbReference type="InterPro" id="IPR004344">
    <property type="entry name" value="TTL/TTLL_fam"/>
</dbReference>
<dbReference type="PANTHER" id="PTHR12241">
    <property type="entry name" value="TUBULIN POLYGLUTAMYLASE"/>
    <property type="match status" value="1"/>
</dbReference>
<evidence type="ECO:0000256" key="2">
    <source>
        <dbReference type="ARBA" id="ARBA00022741"/>
    </source>
</evidence>
<dbReference type="Proteomes" id="UP001642409">
    <property type="component" value="Unassembled WGS sequence"/>
</dbReference>
<evidence type="ECO:0000256" key="4">
    <source>
        <dbReference type="ARBA" id="ARBA00041448"/>
    </source>
</evidence>
<evidence type="ECO:0000313" key="6">
    <source>
        <dbReference type="EMBL" id="CAL5997261.1"/>
    </source>
</evidence>
<keyword evidence="3" id="KW-0067">ATP-binding</keyword>
<keyword evidence="1 6" id="KW-0436">Ligase</keyword>
<protein>
    <recommendedName>
        <fullName evidence="4">Tubulin--tyrosine ligase-like protein 5</fullName>
    </recommendedName>
</protein>
<comment type="caution">
    <text evidence="6">The sequence shown here is derived from an EMBL/GenBank/DDBJ whole genome shotgun (WGS) entry which is preliminary data.</text>
</comment>
<accession>A0ABP1HRV6</accession>
<dbReference type="PROSITE" id="PS51221">
    <property type="entry name" value="TTL"/>
    <property type="match status" value="1"/>
</dbReference>
<gene>
    <name evidence="6" type="ORF">HINF_LOCUS15159</name>
</gene>
<reference evidence="6 7" key="1">
    <citation type="submission" date="2024-07" db="EMBL/GenBank/DDBJ databases">
        <authorList>
            <person name="Akdeniz Z."/>
        </authorList>
    </citation>
    <scope>NUCLEOTIDE SEQUENCE [LARGE SCALE GENOMIC DNA]</scope>
</reference>
<dbReference type="Pfam" id="PF03133">
    <property type="entry name" value="TTL"/>
    <property type="match status" value="1"/>
</dbReference>